<evidence type="ECO:0000313" key="2">
    <source>
        <dbReference type="Proteomes" id="UP000309061"/>
    </source>
</evidence>
<dbReference type="AlphaFoldDB" id="A0A6B8KDK4"/>
<dbReference type="RefSeq" id="WP_136496756.1">
    <property type="nucleotide sequence ID" value="NZ_CP046052.1"/>
</dbReference>
<protein>
    <recommendedName>
        <fullName evidence="3">Transporter</fullName>
    </recommendedName>
</protein>
<dbReference type="OrthoDB" id="9809066at2"/>
<accession>A0A6B8KDK4</accession>
<evidence type="ECO:0000313" key="1">
    <source>
        <dbReference type="EMBL" id="QGM46524.1"/>
    </source>
</evidence>
<reference evidence="1 2" key="1">
    <citation type="submission" date="2019-11" db="EMBL/GenBank/DDBJ databases">
        <title>The genome sequence of Methylocystis heyeri.</title>
        <authorList>
            <person name="Oshkin I.Y."/>
            <person name="Miroshnikov K."/>
            <person name="Dedysh S.N."/>
        </authorList>
    </citation>
    <scope>NUCLEOTIDE SEQUENCE [LARGE SCALE GENOMIC DNA]</scope>
    <source>
        <strain evidence="1 2">H2</strain>
    </source>
</reference>
<keyword evidence="2" id="KW-1185">Reference proteome</keyword>
<dbReference type="KEGG" id="mhey:H2LOC_012935"/>
<proteinExistence type="predicted"/>
<name>A0A6B8KDK4_9HYPH</name>
<dbReference type="EMBL" id="CP046052">
    <property type="protein sequence ID" value="QGM46524.1"/>
    <property type="molecule type" value="Genomic_DNA"/>
</dbReference>
<sequence>MANDTNFGVGPWRQPADYLQIQPVVPFHINEDWNLITRTTIPLMSQARISSAQGRENGIGDIVPILAFSPSHPGPVIWGFGPTFSLPTATDKTLGTRQWSVGPAAVVLIMPDPWVFGALVTQHWGFAGAHDVNRISRFSAQLFAIYNFPDGTFLSSTPRWE</sequence>
<gene>
    <name evidence="1" type="ORF">H2LOC_012935</name>
</gene>
<organism evidence="1 2">
    <name type="scientific">Methylocystis heyeri</name>
    <dbReference type="NCBI Taxonomy" id="391905"/>
    <lineage>
        <taxon>Bacteria</taxon>
        <taxon>Pseudomonadati</taxon>
        <taxon>Pseudomonadota</taxon>
        <taxon>Alphaproteobacteria</taxon>
        <taxon>Hyphomicrobiales</taxon>
        <taxon>Methylocystaceae</taxon>
        <taxon>Methylocystis</taxon>
    </lineage>
</organism>
<evidence type="ECO:0008006" key="3">
    <source>
        <dbReference type="Google" id="ProtNLM"/>
    </source>
</evidence>
<dbReference type="Proteomes" id="UP000309061">
    <property type="component" value="Chromosome"/>
</dbReference>